<proteinExistence type="predicted"/>
<evidence type="ECO:0000313" key="2">
    <source>
        <dbReference type="Proteomes" id="UP000314294"/>
    </source>
</evidence>
<sequence>MITTQFLSNRKPDAVVFSRLAQMIDVRIEDVVNRILGLRDCYDPTRVVVVFLSEKKLLSKTT</sequence>
<protein>
    <submittedName>
        <fullName evidence="1">Uncharacterized protein</fullName>
    </submittedName>
</protein>
<accession>A0A4Z2GRA3</accession>
<name>A0A4Z2GRA3_9TELE</name>
<organism evidence="1 2">
    <name type="scientific">Liparis tanakae</name>
    <name type="common">Tanaka's snailfish</name>
    <dbReference type="NCBI Taxonomy" id="230148"/>
    <lineage>
        <taxon>Eukaryota</taxon>
        <taxon>Metazoa</taxon>
        <taxon>Chordata</taxon>
        <taxon>Craniata</taxon>
        <taxon>Vertebrata</taxon>
        <taxon>Euteleostomi</taxon>
        <taxon>Actinopterygii</taxon>
        <taxon>Neopterygii</taxon>
        <taxon>Teleostei</taxon>
        <taxon>Neoteleostei</taxon>
        <taxon>Acanthomorphata</taxon>
        <taxon>Eupercaria</taxon>
        <taxon>Perciformes</taxon>
        <taxon>Cottioidei</taxon>
        <taxon>Cottales</taxon>
        <taxon>Liparidae</taxon>
        <taxon>Liparis</taxon>
    </lineage>
</organism>
<gene>
    <name evidence="1" type="ORF">EYF80_033865</name>
</gene>
<comment type="caution">
    <text evidence="1">The sequence shown here is derived from an EMBL/GenBank/DDBJ whole genome shotgun (WGS) entry which is preliminary data.</text>
</comment>
<dbReference type="EMBL" id="SRLO01000442">
    <property type="protein sequence ID" value="TNN55929.1"/>
    <property type="molecule type" value="Genomic_DNA"/>
</dbReference>
<reference evidence="1 2" key="1">
    <citation type="submission" date="2019-03" db="EMBL/GenBank/DDBJ databases">
        <title>First draft genome of Liparis tanakae, snailfish: a comprehensive survey of snailfish specific genes.</title>
        <authorList>
            <person name="Kim W."/>
            <person name="Song I."/>
            <person name="Jeong J.-H."/>
            <person name="Kim D."/>
            <person name="Kim S."/>
            <person name="Ryu S."/>
            <person name="Song J.Y."/>
            <person name="Lee S.K."/>
        </authorList>
    </citation>
    <scope>NUCLEOTIDE SEQUENCE [LARGE SCALE GENOMIC DNA]</scope>
    <source>
        <tissue evidence="1">Muscle</tissue>
    </source>
</reference>
<dbReference type="Proteomes" id="UP000314294">
    <property type="component" value="Unassembled WGS sequence"/>
</dbReference>
<evidence type="ECO:0000313" key="1">
    <source>
        <dbReference type="EMBL" id="TNN55929.1"/>
    </source>
</evidence>
<keyword evidence="2" id="KW-1185">Reference proteome</keyword>
<dbReference type="AlphaFoldDB" id="A0A4Z2GRA3"/>